<dbReference type="Pfam" id="PF00134">
    <property type="entry name" value="Cyclin_N"/>
    <property type="match status" value="2"/>
</dbReference>
<evidence type="ECO:0000256" key="2">
    <source>
        <dbReference type="ARBA" id="ARBA00023127"/>
    </source>
</evidence>
<protein>
    <submittedName>
        <fullName evidence="6">CCNA2</fullName>
    </submittedName>
</protein>
<evidence type="ECO:0000259" key="5">
    <source>
        <dbReference type="SMART" id="SM00385"/>
    </source>
</evidence>
<dbReference type="InterPro" id="IPR048258">
    <property type="entry name" value="Cyclins_cyclin-box"/>
</dbReference>
<comment type="similarity">
    <text evidence="4">Belongs to the cyclin family.</text>
</comment>
<reference evidence="6" key="1">
    <citation type="submission" date="2020-06" db="EMBL/GenBank/DDBJ databases">
        <title>Draft genome of Bugula neritina, a colonial animal packing powerful symbionts and potential medicines.</title>
        <authorList>
            <person name="Rayko M."/>
        </authorList>
    </citation>
    <scope>NUCLEOTIDE SEQUENCE [LARGE SCALE GENOMIC DNA]</scope>
    <source>
        <strain evidence="6">Kwan_BN1</strain>
    </source>
</reference>
<dbReference type="InterPro" id="IPR006671">
    <property type="entry name" value="Cyclin_N"/>
</dbReference>
<dbReference type="PANTHER" id="PTHR10177">
    <property type="entry name" value="CYCLINS"/>
    <property type="match status" value="1"/>
</dbReference>
<proteinExistence type="inferred from homology"/>
<dbReference type="EMBL" id="VXIV02001153">
    <property type="protein sequence ID" value="KAF6034108.1"/>
    <property type="molecule type" value="Genomic_DNA"/>
</dbReference>
<feature type="domain" description="Cyclin-like" evidence="5">
    <location>
        <begin position="250"/>
        <end position="315"/>
    </location>
</feature>
<dbReference type="InterPro" id="IPR039361">
    <property type="entry name" value="Cyclin"/>
</dbReference>
<evidence type="ECO:0000256" key="1">
    <source>
        <dbReference type="ARBA" id="ARBA00022618"/>
    </source>
</evidence>
<keyword evidence="3" id="KW-0131">Cell cycle</keyword>
<dbReference type="InterPro" id="IPR036915">
    <property type="entry name" value="Cyclin-like_sf"/>
</dbReference>
<evidence type="ECO:0000256" key="4">
    <source>
        <dbReference type="RuleBase" id="RU000383"/>
    </source>
</evidence>
<keyword evidence="7" id="KW-1185">Reference proteome</keyword>
<organism evidence="6 7">
    <name type="scientific">Bugula neritina</name>
    <name type="common">Brown bryozoan</name>
    <name type="synonym">Sertularia neritina</name>
    <dbReference type="NCBI Taxonomy" id="10212"/>
    <lineage>
        <taxon>Eukaryota</taxon>
        <taxon>Metazoa</taxon>
        <taxon>Spiralia</taxon>
        <taxon>Lophotrochozoa</taxon>
        <taxon>Bryozoa</taxon>
        <taxon>Gymnolaemata</taxon>
        <taxon>Cheilostomatida</taxon>
        <taxon>Flustrina</taxon>
        <taxon>Buguloidea</taxon>
        <taxon>Bugulidae</taxon>
        <taxon>Bugula</taxon>
    </lineage>
</organism>
<evidence type="ECO:0000256" key="3">
    <source>
        <dbReference type="ARBA" id="ARBA00023306"/>
    </source>
</evidence>
<dbReference type="AlphaFoldDB" id="A0A7J7K920"/>
<evidence type="ECO:0000313" key="7">
    <source>
        <dbReference type="Proteomes" id="UP000593567"/>
    </source>
</evidence>
<sequence length="349" mass="39964">MQRGIQAGLNLLKFKRCGQTQTADIWLLRLVRFSIISNCVAIVESYPSLAELAASLREFVSTKENMNSFQVYTDENQGVQTRAKRADGQAAQKRTHLVSSPTCGSNPHVQLSLTVSWYLQSAPFKVYEDTGRVSAPKDDEKRLKLVRKAPAPAPVFHPSDGYLEKLVEDITADSPMALDISCMDTDDSVRPVVDTATSSVDRETSLYCLPEYRDDIIEYLKEAETRCRPKVSYMRKQTDISPQMRTILVDWLVEVCEEYKLHDETLHLAVNYIDRFLSQIKFEEIYPPDVGEFVYITDDTYTKRQLLRMEHLVIKCWGLSAPSPQQMSSQIYIFRSSETMNWPDIWCST</sequence>
<dbReference type="Proteomes" id="UP000593567">
    <property type="component" value="Unassembled WGS sequence"/>
</dbReference>
<gene>
    <name evidence="6" type="ORF">EB796_007587</name>
</gene>
<dbReference type="OrthoDB" id="5590282at2759"/>
<accession>A0A7J7K920</accession>
<keyword evidence="2 4" id="KW-0195">Cyclin</keyword>
<dbReference type="SUPFAM" id="SSF47954">
    <property type="entry name" value="Cyclin-like"/>
    <property type="match status" value="1"/>
</dbReference>
<comment type="caution">
    <text evidence="6">The sequence shown here is derived from an EMBL/GenBank/DDBJ whole genome shotgun (WGS) entry which is preliminary data.</text>
</comment>
<dbReference type="Gene3D" id="1.10.472.10">
    <property type="entry name" value="Cyclin-like"/>
    <property type="match status" value="3"/>
</dbReference>
<name>A0A7J7K920_BUGNE</name>
<evidence type="ECO:0000313" key="6">
    <source>
        <dbReference type="EMBL" id="KAF6034108.1"/>
    </source>
</evidence>
<dbReference type="PROSITE" id="PS00292">
    <property type="entry name" value="CYCLINS"/>
    <property type="match status" value="1"/>
</dbReference>
<dbReference type="GO" id="GO:0051301">
    <property type="term" value="P:cell division"/>
    <property type="evidence" value="ECO:0007669"/>
    <property type="project" value="UniProtKB-KW"/>
</dbReference>
<dbReference type="SMART" id="SM00385">
    <property type="entry name" value="CYCLIN"/>
    <property type="match status" value="1"/>
</dbReference>
<keyword evidence="1" id="KW-0132">Cell division</keyword>
<dbReference type="InterPro" id="IPR013763">
    <property type="entry name" value="Cyclin-like_dom"/>
</dbReference>